<evidence type="ECO:0000313" key="3">
    <source>
        <dbReference type="Proteomes" id="UP000184522"/>
    </source>
</evidence>
<keyword evidence="1" id="KW-1133">Transmembrane helix</keyword>
<name>A0A1M5LEQ7_9FLAO</name>
<feature type="transmembrane region" description="Helical" evidence="1">
    <location>
        <begin position="74"/>
        <end position="92"/>
    </location>
</feature>
<protein>
    <submittedName>
        <fullName evidence="2">Uncharacterized protein</fullName>
    </submittedName>
</protein>
<keyword evidence="1" id="KW-0812">Transmembrane</keyword>
<accession>A0A1M5LEQ7</accession>
<dbReference type="EMBL" id="FQWS01000001">
    <property type="protein sequence ID" value="SHG63199.1"/>
    <property type="molecule type" value="Genomic_DNA"/>
</dbReference>
<gene>
    <name evidence="2" type="ORF">SAMN05444148_0593</name>
</gene>
<proteinExistence type="predicted"/>
<dbReference type="Proteomes" id="UP000184522">
    <property type="component" value="Unassembled WGS sequence"/>
</dbReference>
<dbReference type="OrthoDB" id="1139423at2"/>
<keyword evidence="3" id="KW-1185">Reference proteome</keyword>
<feature type="transmembrane region" description="Helical" evidence="1">
    <location>
        <begin position="52"/>
        <end position="68"/>
    </location>
</feature>
<dbReference type="RefSeq" id="WP_073082807.1">
    <property type="nucleotide sequence ID" value="NZ_FQWS01000001.1"/>
</dbReference>
<evidence type="ECO:0000256" key="1">
    <source>
        <dbReference type="SAM" id="Phobius"/>
    </source>
</evidence>
<evidence type="ECO:0000313" key="2">
    <source>
        <dbReference type="EMBL" id="SHG63199.1"/>
    </source>
</evidence>
<organism evidence="2 3">
    <name type="scientific">Winogradskyella jejuensis</name>
    <dbReference type="NCBI Taxonomy" id="1089305"/>
    <lineage>
        <taxon>Bacteria</taxon>
        <taxon>Pseudomonadati</taxon>
        <taxon>Bacteroidota</taxon>
        <taxon>Flavobacteriia</taxon>
        <taxon>Flavobacteriales</taxon>
        <taxon>Flavobacteriaceae</taxon>
        <taxon>Winogradskyella</taxon>
    </lineage>
</organism>
<sequence>MHRKEIIIGFLVGIISVGIGIFIFDVGVGLYKGSSFSRIIDRSFSTILLDKRASIGALINLPVFYLFLNKKKDNYAKGVLLATILIGILFLINKL</sequence>
<dbReference type="AlphaFoldDB" id="A0A1M5LEQ7"/>
<dbReference type="STRING" id="1089305.SAMN05444148_0593"/>
<keyword evidence="1" id="KW-0472">Membrane</keyword>
<reference evidence="3" key="1">
    <citation type="submission" date="2016-11" db="EMBL/GenBank/DDBJ databases">
        <authorList>
            <person name="Varghese N."/>
            <person name="Submissions S."/>
        </authorList>
    </citation>
    <scope>NUCLEOTIDE SEQUENCE [LARGE SCALE GENOMIC DNA]</scope>
    <source>
        <strain evidence="3">DSM 25330</strain>
    </source>
</reference>
<feature type="transmembrane region" description="Helical" evidence="1">
    <location>
        <begin position="6"/>
        <end position="31"/>
    </location>
</feature>